<dbReference type="EMBL" id="JAVYJV010000003">
    <property type="protein sequence ID" value="KAK4374315.1"/>
    <property type="molecule type" value="Genomic_DNA"/>
</dbReference>
<dbReference type="PANTHER" id="PTHR31374">
    <property type="entry name" value="AUXIN-INDUCED PROTEIN-LIKE-RELATED"/>
    <property type="match status" value="1"/>
</dbReference>
<evidence type="ECO:0008006" key="4">
    <source>
        <dbReference type="Google" id="ProtNLM"/>
    </source>
</evidence>
<dbReference type="PANTHER" id="PTHR31374:SF227">
    <property type="entry name" value="INDOLE-3-ACETIC ACID-INDUCED PROTEIN ARG7-LIKE"/>
    <property type="match status" value="1"/>
</dbReference>
<sequence>MSACSKIRHIVRLRQMLQRWRKKASTTARGRVPTDVPSGHIVVTVIPSCKRFVVRATYLNHPMFKKLLSQAEEEYGFTNSGPLAIPCDEYLFEEILRYLARFVSANNNSSLFVHFEDFQRYCHMDVRNNLDFWGDSRPLLQNKSV</sequence>
<proteinExistence type="inferred from homology"/>
<dbReference type="Proteomes" id="UP001291623">
    <property type="component" value="Unassembled WGS sequence"/>
</dbReference>
<protein>
    <recommendedName>
        <fullName evidence="4">Small auxin up regulated protein</fullName>
    </recommendedName>
</protein>
<evidence type="ECO:0000313" key="2">
    <source>
        <dbReference type="EMBL" id="KAK4374315.1"/>
    </source>
</evidence>
<organism evidence="2 3">
    <name type="scientific">Anisodus tanguticus</name>
    <dbReference type="NCBI Taxonomy" id="243964"/>
    <lineage>
        <taxon>Eukaryota</taxon>
        <taxon>Viridiplantae</taxon>
        <taxon>Streptophyta</taxon>
        <taxon>Embryophyta</taxon>
        <taxon>Tracheophyta</taxon>
        <taxon>Spermatophyta</taxon>
        <taxon>Magnoliopsida</taxon>
        <taxon>eudicotyledons</taxon>
        <taxon>Gunneridae</taxon>
        <taxon>Pentapetalae</taxon>
        <taxon>asterids</taxon>
        <taxon>lamiids</taxon>
        <taxon>Solanales</taxon>
        <taxon>Solanaceae</taxon>
        <taxon>Solanoideae</taxon>
        <taxon>Hyoscyameae</taxon>
        <taxon>Anisodus</taxon>
    </lineage>
</organism>
<reference evidence="2" key="1">
    <citation type="submission" date="2023-12" db="EMBL/GenBank/DDBJ databases">
        <title>Genome assembly of Anisodus tanguticus.</title>
        <authorList>
            <person name="Wang Y.-J."/>
        </authorList>
    </citation>
    <scope>NUCLEOTIDE SEQUENCE</scope>
    <source>
        <strain evidence="2">KB-2021</strain>
        <tissue evidence="2">Leaf</tissue>
    </source>
</reference>
<evidence type="ECO:0000313" key="3">
    <source>
        <dbReference type="Proteomes" id="UP001291623"/>
    </source>
</evidence>
<gene>
    <name evidence="2" type="ORF">RND71_004992</name>
</gene>
<dbReference type="GO" id="GO:0009733">
    <property type="term" value="P:response to auxin"/>
    <property type="evidence" value="ECO:0007669"/>
    <property type="project" value="InterPro"/>
</dbReference>
<name>A0AAE1SR59_9SOLA</name>
<accession>A0AAE1SR59</accession>
<dbReference type="Pfam" id="PF02519">
    <property type="entry name" value="Auxin_inducible"/>
    <property type="match status" value="1"/>
</dbReference>
<evidence type="ECO:0000256" key="1">
    <source>
        <dbReference type="ARBA" id="ARBA00006974"/>
    </source>
</evidence>
<comment type="caution">
    <text evidence="2">The sequence shown here is derived from an EMBL/GenBank/DDBJ whole genome shotgun (WGS) entry which is preliminary data.</text>
</comment>
<dbReference type="InterPro" id="IPR003676">
    <property type="entry name" value="SAUR_fam"/>
</dbReference>
<dbReference type="AlphaFoldDB" id="A0AAE1SR59"/>
<comment type="similarity">
    <text evidence="1">Belongs to the ARG7 family.</text>
</comment>
<keyword evidence="3" id="KW-1185">Reference proteome</keyword>